<evidence type="ECO:0000313" key="4">
    <source>
        <dbReference type="Proteomes" id="UP001595891"/>
    </source>
</evidence>
<dbReference type="EC" id="1.5.1.-" evidence="3"/>
<proteinExistence type="predicted"/>
<organism evidence="3 4">
    <name type="scientific">Sphaerisporangium corydalis</name>
    <dbReference type="NCBI Taxonomy" id="1441875"/>
    <lineage>
        <taxon>Bacteria</taxon>
        <taxon>Bacillati</taxon>
        <taxon>Actinomycetota</taxon>
        <taxon>Actinomycetes</taxon>
        <taxon>Streptosporangiales</taxon>
        <taxon>Streptosporangiaceae</taxon>
        <taxon>Sphaerisporangium</taxon>
    </lineage>
</organism>
<dbReference type="Proteomes" id="UP001595891">
    <property type="component" value="Unassembled WGS sequence"/>
</dbReference>
<protein>
    <submittedName>
        <fullName evidence="3">Flavin reductase family protein</fullName>
        <ecNumber evidence="3">1.5.1.-</ecNumber>
    </submittedName>
</protein>
<dbReference type="InterPro" id="IPR002563">
    <property type="entry name" value="Flavin_Rdtase-like_dom"/>
</dbReference>
<dbReference type="PANTHER" id="PTHR30466">
    <property type="entry name" value="FLAVIN REDUCTASE"/>
    <property type="match status" value="1"/>
</dbReference>
<comment type="caution">
    <text evidence="3">The sequence shown here is derived from an EMBL/GenBank/DDBJ whole genome shotgun (WGS) entry which is preliminary data.</text>
</comment>
<name>A0ABV9EDU7_9ACTN</name>
<dbReference type="InterPro" id="IPR050268">
    <property type="entry name" value="NADH-dep_flavin_reductase"/>
</dbReference>
<dbReference type="SMART" id="SM00903">
    <property type="entry name" value="Flavin_Reduct"/>
    <property type="match status" value="1"/>
</dbReference>
<dbReference type="PANTHER" id="PTHR30466:SF1">
    <property type="entry name" value="FMN REDUCTASE (NADH) RUTF"/>
    <property type="match status" value="1"/>
</dbReference>
<dbReference type="Gene3D" id="2.30.110.10">
    <property type="entry name" value="Electron Transport, Fmn-binding Protein, Chain A"/>
    <property type="match status" value="1"/>
</dbReference>
<evidence type="ECO:0000313" key="3">
    <source>
        <dbReference type="EMBL" id="MFC4587080.1"/>
    </source>
</evidence>
<dbReference type="SUPFAM" id="SSF50475">
    <property type="entry name" value="FMN-binding split barrel"/>
    <property type="match status" value="1"/>
</dbReference>
<accession>A0ABV9EDU7</accession>
<gene>
    <name evidence="3" type="ORF">ACFO8L_13390</name>
</gene>
<dbReference type="Pfam" id="PF01613">
    <property type="entry name" value="Flavin_Reduct"/>
    <property type="match status" value="1"/>
</dbReference>
<keyword evidence="4" id="KW-1185">Reference proteome</keyword>
<sequence>MTHAPGGGADVVDLRPFMTEFPTGVAVVTALAAHGRPWGMTCTSLCSVTLSPPMLIVCLRDGSPTLAAVLGMGTFAVNLLHRDARPTAELFASGEPDRFAKVDWTLPAGCGGPHLPLATHMVADCELAGSQVVGDHIVVFGEVSHVTRTLEITPLLYGRRRYAPWPDQHPPSSGFGDPQ</sequence>
<dbReference type="RefSeq" id="WP_262844591.1">
    <property type="nucleotide sequence ID" value="NZ_JANZYP010000030.1"/>
</dbReference>
<dbReference type="InterPro" id="IPR012349">
    <property type="entry name" value="Split_barrel_FMN-bd"/>
</dbReference>
<evidence type="ECO:0000259" key="2">
    <source>
        <dbReference type="SMART" id="SM00903"/>
    </source>
</evidence>
<evidence type="ECO:0000256" key="1">
    <source>
        <dbReference type="ARBA" id="ARBA00023002"/>
    </source>
</evidence>
<dbReference type="EMBL" id="JBHSFN010000007">
    <property type="protein sequence ID" value="MFC4587080.1"/>
    <property type="molecule type" value="Genomic_DNA"/>
</dbReference>
<reference evidence="4" key="1">
    <citation type="journal article" date="2019" name="Int. J. Syst. Evol. Microbiol.">
        <title>The Global Catalogue of Microorganisms (GCM) 10K type strain sequencing project: providing services to taxonomists for standard genome sequencing and annotation.</title>
        <authorList>
            <consortium name="The Broad Institute Genomics Platform"/>
            <consortium name="The Broad Institute Genome Sequencing Center for Infectious Disease"/>
            <person name="Wu L."/>
            <person name="Ma J."/>
        </authorList>
    </citation>
    <scope>NUCLEOTIDE SEQUENCE [LARGE SCALE GENOMIC DNA]</scope>
    <source>
        <strain evidence="4">CCUG 49560</strain>
    </source>
</reference>
<dbReference type="GO" id="GO:0016491">
    <property type="term" value="F:oxidoreductase activity"/>
    <property type="evidence" value="ECO:0007669"/>
    <property type="project" value="UniProtKB-KW"/>
</dbReference>
<feature type="domain" description="Flavin reductase like" evidence="2">
    <location>
        <begin position="18"/>
        <end position="164"/>
    </location>
</feature>
<keyword evidence="1 3" id="KW-0560">Oxidoreductase</keyword>